<keyword evidence="4" id="KW-0520">NAD</keyword>
<dbReference type="RefSeq" id="WP_008186766.1">
    <property type="nucleotide sequence ID" value="NZ_GL890939.1"/>
</dbReference>
<dbReference type="InterPro" id="IPR036291">
    <property type="entry name" value="NAD(P)-bd_dom_sf"/>
</dbReference>
<evidence type="ECO:0000259" key="5">
    <source>
        <dbReference type="SMART" id="SM00997"/>
    </source>
</evidence>
<keyword evidence="3" id="KW-0554">One-carbon metabolism</keyword>
<dbReference type="GO" id="GO:0006730">
    <property type="term" value="P:one-carbon metabolic process"/>
    <property type="evidence" value="ECO:0007669"/>
    <property type="project" value="UniProtKB-KW"/>
</dbReference>
<evidence type="ECO:0000256" key="2">
    <source>
        <dbReference type="ARBA" id="ARBA00007122"/>
    </source>
</evidence>
<evidence type="ECO:0000313" key="6">
    <source>
        <dbReference type="EMBL" id="EGJ31413.1"/>
    </source>
</evidence>
<dbReference type="SUPFAM" id="SSF52283">
    <property type="entry name" value="Formate/glycerate dehydrogenase catalytic domain-like"/>
    <property type="match status" value="1"/>
</dbReference>
<keyword evidence="7" id="KW-1185">Reference proteome</keyword>
<dbReference type="OrthoDB" id="9805103at2"/>
<evidence type="ECO:0000256" key="1">
    <source>
        <dbReference type="ARBA" id="ARBA00001911"/>
    </source>
</evidence>
<dbReference type="eggNOG" id="COG0499">
    <property type="taxonomic scope" value="Bacteria"/>
</dbReference>
<dbReference type="AlphaFoldDB" id="F4XV65"/>
<sequence length="356" mass="39921">MIDFKVFEQARQKHPRSEAMPFMAELRQQMRSHQPYQGLRLLHHIHLTIETVFKVEPLLLAGAELTVSCPNFIDPNPEAVEILLSANVELNLEGNFEDNYDICLDLYGELHTLLTPRQGVVELTKLDNSIYQSLDISYPLISVDDSSLKNIETFYGTSKAFVKAFHQLTNQSLVDKNLVIFGCGKVGKGLVNELLGLTKELVIVEKNPKILEQLKARGIKGLQAEDLDGIRAALKEAFCVVTCTGVNGVLSKEYDLDKEDFSGKYLANIGAEDEFGDNFSEAEVLFKKAPINFSLAEPTPVQTLDPVFYAHNIAIDLILSKELEPGYHSFPSHLAQEIIEKWGNYHDQDIALLVEM</sequence>
<dbReference type="SUPFAM" id="SSF51735">
    <property type="entry name" value="NAD(P)-binding Rossmann-fold domains"/>
    <property type="match status" value="1"/>
</dbReference>
<dbReference type="HOGENOM" id="CLU_789373_0_0_3"/>
<organism evidence="6 7">
    <name type="scientific">Moorena producens 3L</name>
    <dbReference type="NCBI Taxonomy" id="489825"/>
    <lineage>
        <taxon>Bacteria</taxon>
        <taxon>Bacillati</taxon>
        <taxon>Cyanobacteriota</taxon>
        <taxon>Cyanophyceae</taxon>
        <taxon>Coleofasciculales</taxon>
        <taxon>Coleofasciculaceae</taxon>
        <taxon>Moorena</taxon>
    </lineage>
</organism>
<evidence type="ECO:0000256" key="3">
    <source>
        <dbReference type="ARBA" id="ARBA00022563"/>
    </source>
</evidence>
<evidence type="ECO:0000256" key="4">
    <source>
        <dbReference type="ARBA" id="ARBA00023027"/>
    </source>
</evidence>
<dbReference type="Proteomes" id="UP000003959">
    <property type="component" value="Unassembled WGS sequence"/>
</dbReference>
<evidence type="ECO:0000313" key="7">
    <source>
        <dbReference type="Proteomes" id="UP000003959"/>
    </source>
</evidence>
<dbReference type="Pfam" id="PF02254">
    <property type="entry name" value="TrkA_N"/>
    <property type="match status" value="1"/>
</dbReference>
<accession>F4XV65</accession>
<dbReference type="SMART" id="SM00997">
    <property type="entry name" value="AdoHcyase_NAD"/>
    <property type="match status" value="1"/>
</dbReference>
<dbReference type="GO" id="GO:0004013">
    <property type="term" value="F:adenosylhomocysteinase activity"/>
    <property type="evidence" value="ECO:0007669"/>
    <property type="project" value="TreeGrafter"/>
</dbReference>
<dbReference type="Gene3D" id="3.40.50.1480">
    <property type="entry name" value="Adenosylhomocysteinase-like"/>
    <property type="match status" value="2"/>
</dbReference>
<gene>
    <name evidence="6" type="ORF">LYNGBM3L_39490</name>
</gene>
<dbReference type="PANTHER" id="PTHR23420:SF0">
    <property type="entry name" value="ADENOSYLHOMOCYSTEINASE"/>
    <property type="match status" value="1"/>
</dbReference>
<dbReference type="EMBL" id="GL890939">
    <property type="protein sequence ID" value="EGJ31413.1"/>
    <property type="molecule type" value="Genomic_DNA"/>
</dbReference>
<dbReference type="InterPro" id="IPR042172">
    <property type="entry name" value="Adenosylhomocyst_ase-like_sf"/>
</dbReference>
<proteinExistence type="inferred from homology"/>
<dbReference type="PANTHER" id="PTHR23420">
    <property type="entry name" value="ADENOSYLHOMOCYSTEINASE"/>
    <property type="match status" value="1"/>
</dbReference>
<dbReference type="GO" id="GO:0033353">
    <property type="term" value="P:S-adenosylmethionine cycle"/>
    <property type="evidence" value="ECO:0007669"/>
    <property type="project" value="TreeGrafter"/>
</dbReference>
<dbReference type="InterPro" id="IPR015878">
    <property type="entry name" value="Ado_hCys_hydrolase_NAD-bd"/>
</dbReference>
<dbReference type="InterPro" id="IPR000043">
    <property type="entry name" value="Adenosylhomocysteinase-like"/>
</dbReference>
<protein>
    <submittedName>
        <fullName evidence="6">S-adenosylhomocysteine hydrolase</fullName>
    </submittedName>
</protein>
<dbReference type="GO" id="GO:0005829">
    <property type="term" value="C:cytosol"/>
    <property type="evidence" value="ECO:0007669"/>
    <property type="project" value="TreeGrafter"/>
</dbReference>
<keyword evidence="6" id="KW-0378">Hydrolase</keyword>
<dbReference type="InterPro" id="IPR003148">
    <property type="entry name" value="RCK_N"/>
</dbReference>
<reference evidence="7" key="1">
    <citation type="journal article" date="2011" name="Proc. Natl. Acad. Sci. U.S.A.">
        <title>Genomic insights into the physiology and ecology of the marine filamentous cyanobacterium Lyngbya majuscula.</title>
        <authorList>
            <person name="Jones A.C."/>
            <person name="Monroe E.A."/>
            <person name="Podell S."/>
            <person name="Hess W.R."/>
            <person name="Klages S."/>
            <person name="Esquenazi E."/>
            <person name="Niessen S."/>
            <person name="Hoover H."/>
            <person name="Rothmann M."/>
            <person name="Lasken R.S."/>
            <person name="Yates J.R.III."/>
            <person name="Reinhardt R."/>
            <person name="Kube M."/>
            <person name="Burkart M.D."/>
            <person name="Allen E.E."/>
            <person name="Dorrestein P.C."/>
            <person name="Gerwick W.H."/>
            <person name="Gerwick L."/>
        </authorList>
    </citation>
    <scope>NUCLEOTIDE SEQUENCE [LARGE SCALE GENOMIC DNA]</scope>
    <source>
        <strain evidence="7">3L</strain>
    </source>
</reference>
<comment type="similarity">
    <text evidence="2">Belongs to the adenosylhomocysteinase family.</text>
</comment>
<name>F4XV65_9CYAN</name>
<feature type="domain" description="S-adenosyl-L-homocysteine hydrolase NAD binding" evidence="5">
    <location>
        <begin position="153"/>
        <end position="298"/>
    </location>
</feature>
<dbReference type="Gene3D" id="3.40.50.720">
    <property type="entry name" value="NAD(P)-binding Rossmann-like Domain"/>
    <property type="match status" value="1"/>
</dbReference>
<comment type="cofactor">
    <cofactor evidence="1">
        <name>NAD(+)</name>
        <dbReference type="ChEBI" id="CHEBI:57540"/>
    </cofactor>
</comment>